<keyword evidence="2" id="KW-0964">Secreted</keyword>
<evidence type="ECO:0000259" key="15">
    <source>
        <dbReference type="PROSITE" id="PS50215"/>
    </source>
</evidence>
<evidence type="ECO:0000256" key="7">
    <source>
        <dbReference type="ARBA" id="ARBA00023049"/>
    </source>
</evidence>
<dbReference type="PANTHER" id="PTHR13723">
    <property type="entry name" value="ADAMTS A DISINTEGRIN AND METALLOPROTEASE WITH THROMBOSPONDIN MOTIFS PROTEASE"/>
    <property type="match status" value="1"/>
</dbReference>
<dbReference type="InterPro" id="IPR036383">
    <property type="entry name" value="TSP1_rpt_sf"/>
</dbReference>
<dbReference type="GO" id="GO:0030198">
    <property type="term" value="P:extracellular matrix organization"/>
    <property type="evidence" value="ECO:0007669"/>
    <property type="project" value="InterPro"/>
</dbReference>
<evidence type="ECO:0000256" key="10">
    <source>
        <dbReference type="PIRSR" id="PIRSR613273-1"/>
    </source>
</evidence>
<feature type="binding site" evidence="11">
    <location>
        <position position="260"/>
    </location>
    <ligand>
        <name>Ca(2+)</name>
        <dbReference type="ChEBI" id="CHEBI:29108"/>
        <label>1</label>
    </ligand>
</feature>
<keyword evidence="14" id="KW-0732">Signal</keyword>
<dbReference type="Gene3D" id="3.40.1620.60">
    <property type="match status" value="1"/>
</dbReference>
<keyword evidence="4 11" id="KW-0479">Metal-binding</keyword>
<dbReference type="Pfam" id="PF17771">
    <property type="entry name" value="ADAMTS_CR_2"/>
    <property type="match status" value="1"/>
</dbReference>
<protein>
    <submittedName>
        <fullName evidence="16">A disintegrin and metalloproteinase with thrombospondin motifs 3</fullName>
    </submittedName>
</protein>
<comment type="cofactor">
    <cofactor evidence="11">
        <name>Zn(2+)</name>
        <dbReference type="ChEBI" id="CHEBI:29105"/>
    </cofactor>
    <text evidence="11">Binds 1 zinc ion per subunit.</text>
</comment>
<feature type="binding site" evidence="11">
    <location>
        <position position="65"/>
    </location>
    <ligand>
        <name>Ca(2+)</name>
        <dbReference type="ChEBI" id="CHEBI:29108"/>
        <label>2</label>
    </ligand>
</feature>
<accession>H2KVH5</accession>
<evidence type="ECO:0000256" key="9">
    <source>
        <dbReference type="ARBA" id="ARBA00023180"/>
    </source>
</evidence>
<keyword evidence="17" id="KW-1185">Reference proteome</keyword>
<evidence type="ECO:0000256" key="1">
    <source>
        <dbReference type="ARBA" id="ARBA00004613"/>
    </source>
</evidence>
<dbReference type="GO" id="GO:0005576">
    <property type="term" value="C:extracellular region"/>
    <property type="evidence" value="ECO:0007669"/>
    <property type="project" value="UniProtKB-SubCell"/>
</dbReference>
<evidence type="ECO:0000256" key="8">
    <source>
        <dbReference type="ARBA" id="ARBA00023157"/>
    </source>
</evidence>
<dbReference type="Gene3D" id="2.60.120.830">
    <property type="match status" value="1"/>
</dbReference>
<evidence type="ECO:0000256" key="2">
    <source>
        <dbReference type="ARBA" id="ARBA00022525"/>
    </source>
</evidence>
<feature type="disulfide bond" evidence="12">
    <location>
        <begin position="215"/>
        <end position="241"/>
    </location>
</feature>
<proteinExistence type="predicted"/>
<dbReference type="PANTHER" id="PTHR13723:SF304">
    <property type="entry name" value="A DISINTEGRIN AND METALLOPROTEINASE WITH THROMBOSPONDIN MOTIFS 2-LIKE PROTEIN"/>
    <property type="match status" value="1"/>
</dbReference>
<dbReference type="GO" id="GO:0007229">
    <property type="term" value="P:integrin-mediated signaling pathway"/>
    <property type="evidence" value="ECO:0007669"/>
    <property type="project" value="UniProtKB-KW"/>
</dbReference>
<keyword evidence="6 11" id="KW-0862">Zinc</keyword>
<keyword evidence="7" id="KW-0482">Metalloprotease</keyword>
<feature type="binding site" evidence="11 13">
    <location>
        <position position="198"/>
    </location>
    <ligand>
        <name>Zn(2+)</name>
        <dbReference type="ChEBI" id="CHEBI:29105"/>
        <note>catalytic</note>
    </ligand>
</feature>
<dbReference type="GO" id="GO:0006508">
    <property type="term" value="P:proteolysis"/>
    <property type="evidence" value="ECO:0007669"/>
    <property type="project" value="UniProtKB-KW"/>
</dbReference>
<feature type="binding site" evidence="11">
    <location>
        <position position="260"/>
    </location>
    <ligand>
        <name>Ca(2+)</name>
        <dbReference type="ChEBI" id="CHEBI:29108"/>
        <label>2</label>
    </ligand>
</feature>
<evidence type="ECO:0000256" key="4">
    <source>
        <dbReference type="ARBA" id="ARBA00022723"/>
    </source>
</evidence>
<dbReference type="EMBL" id="DF144605">
    <property type="protein sequence ID" value="GAA30576.2"/>
    <property type="molecule type" value="Genomic_DNA"/>
</dbReference>
<keyword evidence="8 12" id="KW-1015">Disulfide bond</keyword>
<dbReference type="SUPFAM" id="SSF82895">
    <property type="entry name" value="TSP-1 type 1 repeat"/>
    <property type="match status" value="1"/>
</dbReference>
<comment type="caution">
    <text evidence="13">Lacks conserved residue(s) required for the propagation of feature annotation.</text>
</comment>
<dbReference type="GO" id="GO:0046872">
    <property type="term" value="F:metal ion binding"/>
    <property type="evidence" value="ECO:0007669"/>
    <property type="project" value="UniProtKB-KW"/>
</dbReference>
<dbReference type="PROSITE" id="PS50215">
    <property type="entry name" value="ADAM_MEPRO"/>
    <property type="match status" value="1"/>
</dbReference>
<dbReference type="AlphaFoldDB" id="H2KVH5"/>
<dbReference type="GO" id="GO:0004222">
    <property type="term" value="F:metalloendopeptidase activity"/>
    <property type="evidence" value="ECO:0007669"/>
    <property type="project" value="InterPro"/>
</dbReference>
<feature type="disulfide bond" evidence="12">
    <location>
        <begin position="304"/>
        <end position="338"/>
    </location>
</feature>
<evidence type="ECO:0000256" key="12">
    <source>
        <dbReference type="PIRSR" id="PIRSR613273-3"/>
    </source>
</evidence>
<evidence type="ECO:0000256" key="6">
    <source>
        <dbReference type="ARBA" id="ARBA00022833"/>
    </source>
</evidence>
<evidence type="ECO:0000256" key="3">
    <source>
        <dbReference type="ARBA" id="ARBA00022670"/>
    </source>
</evidence>
<feature type="domain" description="Peptidase M12B" evidence="15">
    <location>
        <begin position="62"/>
        <end position="262"/>
    </location>
</feature>
<dbReference type="InterPro" id="IPR050439">
    <property type="entry name" value="ADAMTS_ADAMTS-like"/>
</dbReference>
<dbReference type="Pfam" id="PF01421">
    <property type="entry name" value="Reprolysin"/>
    <property type="match status" value="1"/>
</dbReference>
<dbReference type="InterPro" id="IPR013273">
    <property type="entry name" value="ADAMTS/ADAMTS-like"/>
</dbReference>
<feature type="binding site" evidence="11">
    <location>
        <position position="65"/>
    </location>
    <ligand>
        <name>Ca(2+)</name>
        <dbReference type="ChEBI" id="CHEBI:29108"/>
        <label>1</label>
    </ligand>
</feature>
<comment type="subcellular location">
    <subcellularLocation>
        <location evidence="1">Secreted</location>
    </subcellularLocation>
</comment>
<dbReference type="SUPFAM" id="SSF55486">
    <property type="entry name" value="Metalloproteases ('zincins'), catalytic domain"/>
    <property type="match status" value="1"/>
</dbReference>
<organism evidence="16 17">
    <name type="scientific">Clonorchis sinensis</name>
    <name type="common">Chinese liver fluke</name>
    <dbReference type="NCBI Taxonomy" id="79923"/>
    <lineage>
        <taxon>Eukaryota</taxon>
        <taxon>Metazoa</taxon>
        <taxon>Spiralia</taxon>
        <taxon>Lophotrochozoa</taxon>
        <taxon>Platyhelminthes</taxon>
        <taxon>Trematoda</taxon>
        <taxon>Digenea</taxon>
        <taxon>Opisthorchiida</taxon>
        <taxon>Opisthorchiata</taxon>
        <taxon>Opisthorchiidae</taxon>
        <taxon>Clonorchis</taxon>
    </lineage>
</organism>
<feature type="binding site" evidence="11 13">
    <location>
        <position position="202"/>
    </location>
    <ligand>
        <name>Zn(2+)</name>
        <dbReference type="ChEBI" id="CHEBI:29105"/>
        <note>catalytic</note>
    </ligand>
</feature>
<evidence type="ECO:0000256" key="11">
    <source>
        <dbReference type="PIRSR" id="PIRSR613273-2"/>
    </source>
</evidence>
<evidence type="ECO:0000313" key="16">
    <source>
        <dbReference type="EMBL" id="GAA30576.2"/>
    </source>
</evidence>
<evidence type="ECO:0000256" key="5">
    <source>
        <dbReference type="ARBA" id="ARBA00022801"/>
    </source>
</evidence>
<dbReference type="PROSITE" id="PS50092">
    <property type="entry name" value="TSP1"/>
    <property type="match status" value="1"/>
</dbReference>
<feature type="disulfide bond" evidence="12">
    <location>
        <begin position="140"/>
        <end position="182"/>
    </location>
</feature>
<feature type="disulfide bond" evidence="12">
    <location>
        <begin position="365"/>
        <end position="403"/>
    </location>
</feature>
<feature type="disulfide bond" evidence="12">
    <location>
        <begin position="176"/>
        <end position="257"/>
    </location>
</feature>
<keyword evidence="5" id="KW-0378">Hydrolase</keyword>
<keyword evidence="16" id="KW-0401">Integrin</keyword>
<dbReference type="Proteomes" id="UP000008909">
    <property type="component" value="Unassembled WGS sequence"/>
</dbReference>
<feature type="chain" id="PRO_5003563856" evidence="14">
    <location>
        <begin position="22"/>
        <end position="646"/>
    </location>
</feature>
<dbReference type="GO" id="GO:0031012">
    <property type="term" value="C:extracellular matrix"/>
    <property type="evidence" value="ECO:0007669"/>
    <property type="project" value="TreeGrafter"/>
</dbReference>
<evidence type="ECO:0000256" key="14">
    <source>
        <dbReference type="SAM" id="SignalP"/>
    </source>
</evidence>
<feature type="binding site" evidence="11">
    <location>
        <position position="154"/>
    </location>
    <ligand>
        <name>Ca(2+)</name>
        <dbReference type="ChEBI" id="CHEBI:29108"/>
        <label>1</label>
    </ligand>
</feature>
<dbReference type="InterPro" id="IPR041645">
    <property type="entry name" value="ADAMTS_CR_2"/>
</dbReference>
<feature type="active site" evidence="10 13">
    <location>
        <position position="199"/>
    </location>
</feature>
<keyword evidence="3" id="KW-0645">Protease</keyword>
<feature type="disulfide bond" evidence="12">
    <location>
        <begin position="332"/>
        <end position="343"/>
    </location>
</feature>
<name>H2KVH5_CLOSI</name>
<dbReference type="Gene3D" id="2.20.100.10">
    <property type="entry name" value="Thrombospondin type-1 (TSP1) repeat"/>
    <property type="match status" value="1"/>
</dbReference>
<evidence type="ECO:0000313" key="17">
    <source>
        <dbReference type="Proteomes" id="UP000008909"/>
    </source>
</evidence>
<dbReference type="PRINTS" id="PR01857">
    <property type="entry name" value="ADAMTSFAMILY"/>
</dbReference>
<dbReference type="Pfam" id="PF00090">
    <property type="entry name" value="TSP_1"/>
    <property type="match status" value="1"/>
</dbReference>
<sequence>MPRLAIWIGLYLACIENSAFSTSGYSAEEGYDDLDEEPSGGYRTKECTEARNVSNPSAQSHLWIETIVVVDPSVRNRFDTIQQAQLYVQTLMQMTNDLLHHTSLGTNLSISVREILWISERESSALLWGPSLIRSVHRFCKWALVNHYVKYNYDHALLLSRNIVQAAGISPLGHMCHMQYSCTLAEDSGFFSAYPIAHEIMHSLGVEHDGDGNSCDQSGRTGNIMAPLILSASHNHHWSVCTRRKLKKIRSLNRLECLEDFPIGHDQFVIDGFPGWRWSLDEQCRVSTGSNASRHCSKFGEHPCRELWCFMPEPIGKCSKILNHGMLDGTTCGDGRKCIRGDCKETQQPSLMSSIWDEYEAWTTCSRFCGTGTQYRRKRCPNFRVKAAETPICDTEHVEYRLCHNEKVTNCHTAVDDRELQCSRYNQFKLRGVYHTWLPVVNQTASCQLLCRSEQTEQILNARTAVRDGTPCGYETPDARCVQSQCVKFDCLGVVNGNATRDRCGACQGDGSSCKTIRHTLIRNLTHAEGYPIVHILPGFVREIRLLLNSSNHALGLFDTSRMKFLFRGDFQMSKENTTTTTRRVLFGTEFTFRTFHTLDGAYFSSVVATGPILGDMAVRIRQVVNDPEKTKLMLYIKYTVVNNNN</sequence>
<dbReference type="InterPro" id="IPR001590">
    <property type="entry name" value="Peptidase_M12B"/>
</dbReference>
<keyword evidence="9" id="KW-0325">Glycoprotein</keyword>
<dbReference type="Gene3D" id="3.40.390.10">
    <property type="entry name" value="Collagenase (Catalytic Domain)"/>
    <property type="match status" value="1"/>
</dbReference>
<dbReference type="InterPro" id="IPR024079">
    <property type="entry name" value="MetalloPept_cat_dom_sf"/>
</dbReference>
<evidence type="ECO:0000256" key="13">
    <source>
        <dbReference type="PROSITE-ProRule" id="PRU00276"/>
    </source>
</evidence>
<feature type="disulfide bond" evidence="12">
    <location>
        <begin position="284"/>
        <end position="309"/>
    </location>
</feature>
<feature type="binding site" evidence="11 13">
    <location>
        <position position="208"/>
    </location>
    <ligand>
        <name>Zn(2+)</name>
        <dbReference type="ChEBI" id="CHEBI:29105"/>
        <note>catalytic</note>
    </ligand>
</feature>
<gene>
    <name evidence="16" type="ORF">CLF_112358</name>
</gene>
<reference evidence="16" key="1">
    <citation type="journal article" date="2011" name="Genome Biol.">
        <title>The draft genome of the carcinogenic human liver fluke Clonorchis sinensis.</title>
        <authorList>
            <person name="Wang X."/>
            <person name="Chen W."/>
            <person name="Huang Y."/>
            <person name="Sun J."/>
            <person name="Men J."/>
            <person name="Liu H."/>
            <person name="Luo F."/>
            <person name="Guo L."/>
            <person name="Lv X."/>
            <person name="Deng C."/>
            <person name="Zhou C."/>
            <person name="Fan Y."/>
            <person name="Li X."/>
            <person name="Huang L."/>
            <person name="Hu Y."/>
            <person name="Liang C."/>
            <person name="Hu X."/>
            <person name="Xu J."/>
            <person name="Yu X."/>
        </authorList>
    </citation>
    <scope>NUCLEOTIDE SEQUENCE [LARGE SCALE GENOMIC DNA]</scope>
    <source>
        <strain evidence="16">Henan</strain>
    </source>
</reference>
<dbReference type="InterPro" id="IPR000884">
    <property type="entry name" value="TSP1_rpt"/>
</dbReference>
<feature type="binding site" evidence="11">
    <location>
        <position position="257"/>
    </location>
    <ligand>
        <name>Ca(2+)</name>
        <dbReference type="ChEBI" id="CHEBI:29108"/>
        <label>1</label>
    </ligand>
</feature>
<feature type="disulfide bond" evidence="12">
    <location>
        <begin position="380"/>
        <end position="393"/>
    </location>
</feature>
<keyword evidence="11" id="KW-0106">Calcium</keyword>
<dbReference type="SMART" id="SM00209">
    <property type="entry name" value="TSP1"/>
    <property type="match status" value="1"/>
</dbReference>
<feature type="signal peptide" evidence="14">
    <location>
        <begin position="1"/>
        <end position="21"/>
    </location>
</feature>